<dbReference type="EMBL" id="JAPEUX010000003">
    <property type="protein sequence ID" value="KAJ4356605.1"/>
    <property type="molecule type" value="Genomic_DNA"/>
</dbReference>
<protein>
    <submittedName>
        <fullName evidence="3">Uncharacterized protein</fullName>
    </submittedName>
</protein>
<sequence length="364" mass="39535">MARSETSNTAVATASSSYTDTETAQITEASSFSYADLADRKSIQGAAIGGIIVGVLAGATLLLLALWLLCRRWKLHRHNRNPKNRGVLPGPRVPTGSTVPASLYRRSDSWNTPPKSERSQPLADLDLEANVGQQDIGLQYYSESNYSQTEGPASSKKTAKERTEVNIDDNTSAVGSPARHAQILTSSPESVENESITLHSRRSNATIDWPLPKSTVSSPALLMKAPEISPLSPLSPFGDFDAVKQQVEEQIEKERHRQDAYWKLSGEVAGAALTKKPGSVARARKNIMASREAPKKAGSVARARQNIMAVRGAAEQPGKVTSPRQNTIGLMDFLREHDAQCGDETDVETNETGTVVRRKNKRAH</sequence>
<evidence type="ECO:0000313" key="4">
    <source>
        <dbReference type="Proteomes" id="UP001140513"/>
    </source>
</evidence>
<keyword evidence="2" id="KW-0472">Membrane</keyword>
<dbReference type="GeneID" id="80908170"/>
<comment type="caution">
    <text evidence="3">The sequence shown here is derived from an EMBL/GenBank/DDBJ whole genome shotgun (WGS) entry which is preliminary data.</text>
</comment>
<keyword evidence="2" id="KW-1133">Transmembrane helix</keyword>
<keyword evidence="2" id="KW-0812">Transmembrane</keyword>
<dbReference type="AlphaFoldDB" id="A0A9W9CDE5"/>
<feature type="region of interest" description="Disordered" evidence="1">
    <location>
        <begin position="79"/>
        <end position="124"/>
    </location>
</feature>
<accession>A0A9W9CDE5</accession>
<dbReference type="RefSeq" id="XP_056073731.1">
    <property type="nucleotide sequence ID" value="XM_056213423.1"/>
</dbReference>
<organism evidence="3 4">
    <name type="scientific">Didymosphaeria variabile</name>
    <dbReference type="NCBI Taxonomy" id="1932322"/>
    <lineage>
        <taxon>Eukaryota</taxon>
        <taxon>Fungi</taxon>
        <taxon>Dikarya</taxon>
        <taxon>Ascomycota</taxon>
        <taxon>Pezizomycotina</taxon>
        <taxon>Dothideomycetes</taxon>
        <taxon>Pleosporomycetidae</taxon>
        <taxon>Pleosporales</taxon>
        <taxon>Massarineae</taxon>
        <taxon>Didymosphaeriaceae</taxon>
        <taxon>Didymosphaeria</taxon>
    </lineage>
</organism>
<keyword evidence="4" id="KW-1185">Reference proteome</keyword>
<proteinExistence type="predicted"/>
<gene>
    <name evidence="3" type="ORF">N0V89_004640</name>
</gene>
<dbReference type="OrthoDB" id="3796798at2759"/>
<dbReference type="Proteomes" id="UP001140513">
    <property type="component" value="Unassembled WGS sequence"/>
</dbReference>
<evidence type="ECO:0000256" key="2">
    <source>
        <dbReference type="SAM" id="Phobius"/>
    </source>
</evidence>
<name>A0A9W9CDE5_9PLEO</name>
<feature type="region of interest" description="Disordered" evidence="1">
    <location>
        <begin position="341"/>
        <end position="364"/>
    </location>
</feature>
<feature type="transmembrane region" description="Helical" evidence="2">
    <location>
        <begin position="46"/>
        <end position="70"/>
    </location>
</feature>
<reference evidence="3" key="1">
    <citation type="submission" date="2022-10" db="EMBL/GenBank/DDBJ databases">
        <title>Tapping the CABI collections for fungal endophytes: first genome assemblies for Collariella, Neodidymelliopsis, Ascochyta clinopodiicola, Didymella pomorum, Didymosphaeria variabile, Neocosmospora piperis and Neocucurbitaria cava.</title>
        <authorList>
            <person name="Hill R."/>
        </authorList>
    </citation>
    <scope>NUCLEOTIDE SEQUENCE</scope>
    <source>
        <strain evidence="3">IMI 356815</strain>
    </source>
</reference>
<evidence type="ECO:0000256" key="1">
    <source>
        <dbReference type="SAM" id="MobiDB-lite"/>
    </source>
</evidence>
<evidence type="ECO:0000313" key="3">
    <source>
        <dbReference type="EMBL" id="KAJ4356605.1"/>
    </source>
</evidence>